<evidence type="ECO:0000313" key="6">
    <source>
        <dbReference type="EMBL" id="MBB3169975.1"/>
    </source>
</evidence>
<name>A0A839UXC4_9GAMM</name>
<dbReference type="RefSeq" id="WP_183911451.1">
    <property type="nucleotide sequence ID" value="NZ_JACHXZ010000004.1"/>
</dbReference>
<dbReference type="SUPFAM" id="SSF51230">
    <property type="entry name" value="Single hybrid motif"/>
    <property type="match status" value="1"/>
</dbReference>
<dbReference type="Pfam" id="PF01597">
    <property type="entry name" value="GCV_H"/>
    <property type="match status" value="1"/>
</dbReference>
<proteinExistence type="inferred from homology"/>
<reference evidence="6 7" key="1">
    <citation type="submission" date="2020-08" db="EMBL/GenBank/DDBJ databases">
        <title>Genomic Encyclopedia of Type Strains, Phase III (KMG-III): the genomes of soil and plant-associated and newly described type strains.</title>
        <authorList>
            <person name="Whitman W."/>
        </authorList>
    </citation>
    <scope>NUCLEOTIDE SEQUENCE [LARGE SCALE GENOMIC DNA]</scope>
    <source>
        <strain evidence="6 7">CECT 8571</strain>
    </source>
</reference>
<comment type="caution">
    <text evidence="6">The sequence shown here is derived from an EMBL/GenBank/DDBJ whole genome shotgun (WGS) entry which is preliminary data.</text>
</comment>
<dbReference type="PROSITE" id="PS00189">
    <property type="entry name" value="LIPOYL"/>
    <property type="match status" value="1"/>
</dbReference>
<dbReference type="EMBL" id="JACHXZ010000004">
    <property type="protein sequence ID" value="MBB3169975.1"/>
    <property type="molecule type" value="Genomic_DNA"/>
</dbReference>
<evidence type="ECO:0000259" key="5">
    <source>
        <dbReference type="PROSITE" id="PS50968"/>
    </source>
</evidence>
<dbReference type="Gene3D" id="2.40.50.100">
    <property type="match status" value="1"/>
</dbReference>
<dbReference type="AlphaFoldDB" id="A0A839UXC4"/>
<comment type="similarity">
    <text evidence="1 3">Belongs to the GcvH family.</text>
</comment>
<evidence type="ECO:0000256" key="1">
    <source>
        <dbReference type="ARBA" id="ARBA00009249"/>
    </source>
</evidence>
<evidence type="ECO:0000256" key="3">
    <source>
        <dbReference type="HAMAP-Rule" id="MF_00272"/>
    </source>
</evidence>
<organism evidence="6 7">
    <name type="scientific">Simiduia aestuariiviva</name>
    <dbReference type="NCBI Taxonomy" id="1510459"/>
    <lineage>
        <taxon>Bacteria</taxon>
        <taxon>Pseudomonadati</taxon>
        <taxon>Pseudomonadota</taxon>
        <taxon>Gammaproteobacteria</taxon>
        <taxon>Cellvibrionales</taxon>
        <taxon>Cellvibrionaceae</taxon>
        <taxon>Simiduia</taxon>
    </lineage>
</organism>
<dbReference type="InterPro" id="IPR002930">
    <property type="entry name" value="GCV_H"/>
</dbReference>
<dbReference type="InterPro" id="IPR011053">
    <property type="entry name" value="Single_hybrid_motif"/>
</dbReference>
<accession>A0A839UXC4</accession>
<feature type="modified residue" description="N6-lipoyllysine" evidence="3 4">
    <location>
        <position position="65"/>
    </location>
</feature>
<keyword evidence="7" id="KW-1185">Reference proteome</keyword>
<comment type="subunit">
    <text evidence="3">The glycine cleavage system is composed of four proteins: P, T, L and H.</text>
</comment>
<comment type="cofactor">
    <cofactor evidence="3">
        <name>(R)-lipoate</name>
        <dbReference type="ChEBI" id="CHEBI:83088"/>
    </cofactor>
    <text evidence="3">Binds 1 lipoyl cofactor covalently.</text>
</comment>
<evidence type="ECO:0000256" key="2">
    <source>
        <dbReference type="ARBA" id="ARBA00022823"/>
    </source>
</evidence>
<dbReference type="GO" id="GO:0005960">
    <property type="term" value="C:glycine cleavage complex"/>
    <property type="evidence" value="ECO:0007669"/>
    <property type="project" value="InterPro"/>
</dbReference>
<dbReference type="InterPro" id="IPR017453">
    <property type="entry name" value="GCV_H_sub"/>
</dbReference>
<protein>
    <recommendedName>
        <fullName evidence="3">Glycine cleavage system H protein</fullName>
    </recommendedName>
</protein>
<dbReference type="NCBIfam" id="TIGR00527">
    <property type="entry name" value="gcvH"/>
    <property type="match status" value="1"/>
</dbReference>
<dbReference type="InterPro" id="IPR003016">
    <property type="entry name" value="2-oxoA_DH_lipoyl-BS"/>
</dbReference>
<sequence>MSEIRKELKYMSSHEWARIEDDGTVTVGISDHAQEALGDVVYVETPEVGSTVNAGEEAGVVESVKAASDIFSPITGEVIAVNEALEDAPETVNSSPYDDGWFYKVKPADLTELDDALDADGYAAACEDE</sequence>
<gene>
    <name evidence="3" type="primary">gcvH</name>
    <name evidence="6" type="ORF">FHS30_003188</name>
</gene>
<dbReference type="InterPro" id="IPR033753">
    <property type="entry name" value="GCV_H/Fam206"/>
</dbReference>
<dbReference type="HAMAP" id="MF_00272">
    <property type="entry name" value="GcvH"/>
    <property type="match status" value="1"/>
</dbReference>
<evidence type="ECO:0000256" key="4">
    <source>
        <dbReference type="PIRSR" id="PIRSR617453-50"/>
    </source>
</evidence>
<dbReference type="InterPro" id="IPR000089">
    <property type="entry name" value="Biotin_lipoyl"/>
</dbReference>
<comment type="function">
    <text evidence="3">The glycine cleavage system catalyzes the degradation of glycine. The H protein shuttles the methylamine group of glycine from the P protein to the T protein.</text>
</comment>
<dbReference type="PANTHER" id="PTHR11715:SF3">
    <property type="entry name" value="GLYCINE CLEAVAGE SYSTEM H PROTEIN-RELATED"/>
    <property type="match status" value="1"/>
</dbReference>
<dbReference type="PANTHER" id="PTHR11715">
    <property type="entry name" value="GLYCINE CLEAVAGE SYSTEM H PROTEIN"/>
    <property type="match status" value="1"/>
</dbReference>
<dbReference type="PROSITE" id="PS50968">
    <property type="entry name" value="BIOTINYL_LIPOYL"/>
    <property type="match status" value="1"/>
</dbReference>
<dbReference type="NCBIfam" id="NF002270">
    <property type="entry name" value="PRK01202.1"/>
    <property type="match status" value="1"/>
</dbReference>
<dbReference type="GO" id="GO:0019464">
    <property type="term" value="P:glycine decarboxylation via glycine cleavage system"/>
    <property type="evidence" value="ECO:0007669"/>
    <property type="project" value="UniProtKB-UniRule"/>
</dbReference>
<dbReference type="GO" id="GO:0009249">
    <property type="term" value="P:protein lipoylation"/>
    <property type="evidence" value="ECO:0007669"/>
    <property type="project" value="TreeGrafter"/>
</dbReference>
<evidence type="ECO:0000313" key="7">
    <source>
        <dbReference type="Proteomes" id="UP000559987"/>
    </source>
</evidence>
<feature type="domain" description="Lipoyl-binding" evidence="5">
    <location>
        <begin position="24"/>
        <end position="106"/>
    </location>
</feature>
<dbReference type="Proteomes" id="UP000559987">
    <property type="component" value="Unassembled WGS sequence"/>
</dbReference>
<keyword evidence="2 3" id="KW-0450">Lipoyl</keyword>
<dbReference type="GO" id="GO:0005829">
    <property type="term" value="C:cytosol"/>
    <property type="evidence" value="ECO:0007669"/>
    <property type="project" value="TreeGrafter"/>
</dbReference>
<dbReference type="CDD" id="cd06848">
    <property type="entry name" value="GCS_H"/>
    <property type="match status" value="1"/>
</dbReference>